<gene>
    <name evidence="1" type="ORF">ASZ90_007886</name>
</gene>
<dbReference type="PANTHER" id="PTHR39337">
    <property type="entry name" value="BLR5642 PROTEIN"/>
    <property type="match status" value="1"/>
</dbReference>
<dbReference type="PIRSF" id="PIRSF024492">
    <property type="entry name" value="UCP024492"/>
    <property type="match status" value="1"/>
</dbReference>
<dbReference type="EMBL" id="LNQE01000974">
    <property type="protein sequence ID" value="KUG22347.1"/>
    <property type="molecule type" value="Genomic_DNA"/>
</dbReference>
<comment type="caution">
    <text evidence="1">The sequence shown here is derived from an EMBL/GenBank/DDBJ whole genome shotgun (WGS) entry which is preliminary data.</text>
</comment>
<dbReference type="InterPro" id="IPR007438">
    <property type="entry name" value="DUF488"/>
</dbReference>
<dbReference type="Pfam" id="PF04343">
    <property type="entry name" value="DUF488"/>
    <property type="match status" value="1"/>
</dbReference>
<reference evidence="1" key="1">
    <citation type="journal article" date="2015" name="Proc. Natl. Acad. Sci. U.S.A.">
        <title>Networks of energetic and metabolic interactions define dynamics in microbial communities.</title>
        <authorList>
            <person name="Embree M."/>
            <person name="Liu J.K."/>
            <person name="Al-Bassam M.M."/>
            <person name="Zengler K."/>
        </authorList>
    </citation>
    <scope>NUCLEOTIDE SEQUENCE</scope>
</reference>
<dbReference type="InterPro" id="IPR014519">
    <property type="entry name" value="UCP024492"/>
</dbReference>
<dbReference type="PANTHER" id="PTHR39337:SF1">
    <property type="entry name" value="BLR5642 PROTEIN"/>
    <property type="match status" value="1"/>
</dbReference>
<proteinExistence type="predicted"/>
<evidence type="ECO:0008006" key="2">
    <source>
        <dbReference type="Google" id="ProtNLM"/>
    </source>
</evidence>
<name>A0A0W8FNC3_9ZZZZ</name>
<accession>A0A0W8FNC3</accession>
<protein>
    <recommendedName>
        <fullName evidence="2">DNA repair protein</fullName>
    </recommendedName>
</protein>
<dbReference type="AlphaFoldDB" id="A0A0W8FNC3"/>
<sequence length="178" mass="20126">MSIVYTIGHSTRAIEEFIQILQSCKIETVADVRTIATSRHNPQYNKDDLRHSLSREDIGYIHLKGLGGLRHTTKVSVNTAWGNVSFRGYADYMQTTQFKENLDLLVHILKDKPTAIMCAEALPWRCHRSLIGDALLIMNITVIDIINEKNTKTHLMTSFAKVEGQRIIYPKDSLTGGL</sequence>
<evidence type="ECO:0000313" key="1">
    <source>
        <dbReference type="EMBL" id="KUG22347.1"/>
    </source>
</evidence>
<organism evidence="1">
    <name type="scientific">hydrocarbon metagenome</name>
    <dbReference type="NCBI Taxonomy" id="938273"/>
    <lineage>
        <taxon>unclassified sequences</taxon>
        <taxon>metagenomes</taxon>
        <taxon>ecological metagenomes</taxon>
    </lineage>
</organism>